<dbReference type="Pfam" id="PF22672">
    <property type="entry name" value="DBL_C"/>
    <property type="match status" value="2"/>
</dbReference>
<evidence type="ECO:0000259" key="8">
    <source>
        <dbReference type="Pfam" id="PF22672"/>
    </source>
</evidence>
<feature type="region of interest" description="Disordered" evidence="2">
    <location>
        <begin position="1651"/>
        <end position="1675"/>
    </location>
</feature>
<dbReference type="Pfam" id="PF15445">
    <property type="entry name" value="ATS"/>
    <property type="match status" value="1"/>
</dbReference>
<feature type="compositionally biased region" description="Basic and acidic residues" evidence="2">
    <location>
        <begin position="1169"/>
        <end position="1181"/>
    </location>
</feature>
<feature type="compositionally biased region" description="Low complexity" evidence="2">
    <location>
        <begin position="1212"/>
        <end position="1223"/>
    </location>
</feature>
<feature type="region of interest" description="Disordered" evidence="2">
    <location>
        <begin position="808"/>
        <end position="879"/>
    </location>
</feature>
<feature type="compositionally biased region" description="Basic and acidic residues" evidence="2">
    <location>
        <begin position="1702"/>
        <end position="1743"/>
    </location>
</feature>
<sequence length="2269" mass="254570">MVTLGGGGGSSGDAEKYKYVNDAKHLLDMIGETVQKKVHDAAKNCIDDLKGSLSKARYPNDKSPEGSTENNPCKLQYDYNTNVTEGFGQEYPCKDRPDVRFSDTEGAQCDKSKIKDNKGKSEGACAPYRRSSLCDHHLSYMNAGKTNTTDNLLLEVCLAALHEGDSLKHYSEKLNLTYSDSRSQLCTELARSFADIGDIVRGRDLYLGGNKKEKNRRDDLEDKLKKIFGKIKGNNSKLKSLTDDQIREYWWELNRETVWKAITCEAGSGKYFRPTCGDSGSPHVTPSQCRCNDDQPKSGKDGDVSIVPTYFDYVPQYLRWFEEWAEDFCRKKKKKVENLEQQCRGKSEEGEPRYCDRNGFDCERTKYKKGYFVIDKGCNTCSVWCRLYESWIDNQKKEFLKQKKKCENEISGKPRQKRDAGSSGSSSDDNGYEKKFYDILKNDGYGKVDKFLDLLSKEEVCKKFSEDEGKIDFTKHDNKNNDQKGTFYRSKYCEECPLCGVKKKSNGGSGNQWEEKDTNQCTSGNLYTISTSANPIDINVLSFGDKREDRETKLNKFCAEKNGGGGVGGRGGGGGSGTGGRGDSGTSDSKELYQEWKCYKGEDVEIDGEDEDYEHDYHSEVENAGGLCILENKNKTSDNDPKEFQKTFNNFFYFWIVRFLNDSMYWRDKINNCIEKAKKGKCQNDCEKLCGCFKEWIGKKKTEWGQIKTHFDTQKGFDKADISSQLGFNLRMTADFVLKTVLKLDELFNNIKSGYGDVKELKGINKILEEEKQKSQAEVGADNQNNTTIDKLLKHEGEEAGECLKTHKEKCEKKAKPESVARSEDNQPALPDPTVNPDENADDDAEEDEEEDGNEVEEDEPHTQETEQATKDEVTPEPKVEVNPCEIVKTLFSSVENLTKACEQKYGYPQRHWGWKCISDKTATRGGVTAIGGGADPAKASGTNQGSICVPPRRRKLYVGKLQEWATKTEASQESGDKATEGSTSPQTSGTSSQSEKLRNAFIESAAVETFFLWDRYKKLNAKNKGETLGGVGVPGAGPPQLPVTDSDDPQSKLQESGTIPTDFLRQMFYTLGDYRDIVVRGVADDKNGGNNIVVNASGSTEEEKEKMKEIQKKIDKILKQSGNNQSRGGLPNSVTTPQTWWDQNAQHIWNAMVCALTYKTDTSSGEKPTQDKDLKEKLFGKDGTSNEPIKYKYTEAKLDKDSGTEAKSNESPSPTSDTPTTLDSFIKRPTYFRYLEEWGQNFCKERTKRLEDIKDNCVDADGNKQYSGDGEDCGKIHEDPTIVPSLEGPKCSKPCSFYRKWIEIKKEEFTKQSGAYDGQKKNCPTQSKATGPNNVGNGFCGTVTTCDTAGEFLERLKNGPCSKKDSESGQGNRKDILDFRQPGQTFKEAHNCAPCSQFKIDCENGKCTSGGINEKCNGKNNRSAYITASDIKNGGNSTHKLDMLVSDKSGNGFKDVLNECAGADIFKGIRKDVWTCGKVCGYVVCKSKNVNGETTSGENNDQIITIRGLVTHWVQNFLDDYKKIKHKISQCTKSENKSKCISGCDKKCKCVGQWIKLKQQEWKTLKERFNEQYKNKDSGDYPVKTILEELIPQIGAANANNDVKKVIKLSKFDNSCACSADANAQKKDSNENDAIDCMINRLQQKIGECKNKHNGQTSSLSGEKQSECKEYTPPDDEDLLLEEEENTVAQPKICPKPPDPPQEKVEEKCGKDEETRKEKEPEQPAKEESGAARPSDPAEKPAADSPLPSTPSGDSNPDQTPVLKPEEEAPAPAPAREPFDPTILQTTIPFGIALALGSIAFLFLKKKTKSSIGNLFQILQIPKSDYDIPTKLSPNRYIPYTSGKYRGKRYIYLEGDSGTDSGYTDHYSDITSSSESEYEELDINDIYVPHAPKYKTLIEVVLEPSGNNTTASGNNTTASDTQNDIQNDDIPSSKITDNEWNTLKHDFISQYLQSEQPNDIPNDYTSGNSSTNTNITTTSRHNVDQKPFITSIHDRNLYTGEEYNYDMFNSGKNGPYSDKNDLYSGNHDSLSGNRDPTSDNHVLYSGNHHPYSGIDLINDTLSGNQHIDIYDELLKRKENELFGTNHVKQTSIHSVAKLTNSDPIHNQLNLFHTWLDRHRNMCEQWENHHERLAKLKEEWENETHSGNIHTSDSNKTLNTDVSIQIHMDNPKPINEFTYVDSNPNQVDDTYVDSNPDNSSMDTILEDLDKPFNEPYYDVQDDIYYDVHDHDTSTVDTNAMDVPSKVQIEMDVNTKLVKEKYPIADVWDI</sequence>
<dbReference type="InterPro" id="IPR041480">
    <property type="entry name" value="CIDR1_gamma"/>
</dbReference>
<gene>
    <name evidence="9" type="ORF">PFHG_04035</name>
</gene>
<dbReference type="GO" id="GO:0046789">
    <property type="term" value="F:host cell surface receptor binding"/>
    <property type="evidence" value="ECO:0007669"/>
    <property type="project" value="InterPro"/>
</dbReference>
<feature type="compositionally biased region" description="Basic and acidic residues" evidence="2">
    <location>
        <begin position="861"/>
        <end position="879"/>
    </location>
</feature>
<dbReference type="InterPro" id="IPR008602">
    <property type="entry name" value="Duffy-antigen-binding"/>
</dbReference>
<feature type="region of interest" description="Disordered" evidence="2">
    <location>
        <begin position="1906"/>
        <end position="1937"/>
    </location>
</feature>
<feature type="compositionally biased region" description="Acidic residues" evidence="2">
    <location>
        <begin position="839"/>
        <end position="860"/>
    </location>
</feature>
<dbReference type="InterPro" id="IPR004258">
    <property type="entry name" value="DBL"/>
</dbReference>
<dbReference type="Pfam" id="PF15447">
    <property type="entry name" value="NTS"/>
    <property type="match status" value="1"/>
</dbReference>
<feature type="compositionally biased region" description="Polar residues" evidence="2">
    <location>
        <begin position="65"/>
        <end position="74"/>
    </location>
</feature>
<feature type="domain" description="Duffy-binding-like" evidence="8">
    <location>
        <begin position="323"/>
        <end position="489"/>
    </location>
</feature>
<dbReference type="InterPro" id="IPR042202">
    <property type="entry name" value="Duffy-ag-bd_sf"/>
</dbReference>
<name>A0A0L7KK74_PLAFX</name>
<dbReference type="FunFam" id="1.20.58.830:FF:000003">
    <property type="entry name" value="Erythrocyte membrane protein 1, PfEMP1"/>
    <property type="match status" value="1"/>
</dbReference>
<evidence type="ECO:0008006" key="11">
    <source>
        <dbReference type="Google" id="ProtNLM"/>
    </source>
</evidence>
<dbReference type="InterPro" id="IPR029211">
    <property type="entry name" value="PfEMP1_ATS"/>
</dbReference>
<evidence type="ECO:0000259" key="6">
    <source>
        <dbReference type="Pfam" id="PF15447"/>
    </source>
</evidence>
<reference evidence="9 10" key="1">
    <citation type="submission" date="2006-03" db="EMBL/GenBank/DDBJ databases">
        <title>Annotation of Plasmodium falciparum HB3.</title>
        <authorList>
            <consortium name="The Broad Institute Genome Sequencing Platform"/>
            <person name="Volkman S.K."/>
            <person name="Neafsey D.E."/>
            <person name="Dash A.P."/>
            <person name="Chitnis C.E."/>
            <person name="Hartl D.L."/>
            <person name="Young S.K."/>
            <person name="Zeng Q."/>
            <person name="Koehrsen M."/>
            <person name="Alvarado L."/>
            <person name="Berlin A."/>
            <person name="Borenstein D."/>
            <person name="Chapman S.B."/>
            <person name="Chen Z."/>
            <person name="Engels R."/>
            <person name="Freedman E."/>
            <person name="Gellesch M."/>
            <person name="Goldberg J."/>
            <person name="Griggs A."/>
            <person name="Gujja S."/>
            <person name="Heilman E.R."/>
            <person name="Heiman D.I."/>
            <person name="Howarth C."/>
            <person name="Jen D."/>
            <person name="Larson L."/>
            <person name="Mehta T."/>
            <person name="Neiman D."/>
            <person name="Park D."/>
            <person name="Pearson M."/>
            <person name="Roberts A."/>
            <person name="Saif S."/>
            <person name="Shea T."/>
            <person name="Shenoy N."/>
            <person name="Sisk P."/>
            <person name="Stolte C."/>
            <person name="Sykes S."/>
            <person name="Walk T."/>
            <person name="White J."/>
            <person name="Yandava C."/>
            <person name="Haas B."/>
            <person name="Henn M.R."/>
            <person name="Nusbaum C."/>
            <person name="Birren B."/>
        </authorList>
    </citation>
    <scope>NUCLEOTIDE SEQUENCE [LARGE SCALE GENOMIC DNA]</scope>
    <source>
        <strain evidence="9">HB3</strain>
    </source>
</reference>
<proteinExistence type="predicted"/>
<dbReference type="InterPro" id="IPR029210">
    <property type="entry name" value="PfEMP1_NTS"/>
</dbReference>
<feature type="region of interest" description="Disordered" evidence="2">
    <location>
        <begin position="279"/>
        <end position="303"/>
    </location>
</feature>
<feature type="domain" description="Duffy-binding-like" evidence="8">
    <location>
        <begin position="1238"/>
        <end position="1390"/>
    </location>
</feature>
<feature type="domain" description="Duffy-binding-like" evidence="3">
    <location>
        <begin position="1510"/>
        <end position="1656"/>
    </location>
</feature>
<feature type="region of interest" description="Disordered" evidence="2">
    <location>
        <begin position="54"/>
        <end position="74"/>
    </location>
</feature>
<feature type="compositionally biased region" description="Polar residues" evidence="2">
    <location>
        <begin position="1655"/>
        <end position="1664"/>
    </location>
</feature>
<feature type="compositionally biased region" description="Polar residues" evidence="2">
    <location>
        <begin position="2027"/>
        <end position="2036"/>
    </location>
</feature>
<feature type="compositionally biased region" description="Basic and acidic residues" evidence="2">
    <location>
        <begin position="808"/>
        <end position="825"/>
    </location>
</feature>
<dbReference type="FunFam" id="1.10.1900.40:FF:000001">
    <property type="entry name" value="Erythrocyte membrane protein 1"/>
    <property type="match status" value="1"/>
</dbReference>
<evidence type="ECO:0000259" key="3">
    <source>
        <dbReference type="Pfam" id="PF03011"/>
    </source>
</evidence>
<dbReference type="Pfam" id="PF03011">
    <property type="entry name" value="PFEMP"/>
    <property type="match status" value="2"/>
</dbReference>
<dbReference type="Proteomes" id="UP000054289">
    <property type="component" value="Unassembled WGS sequence"/>
</dbReference>
<protein>
    <recommendedName>
        <fullName evidence="11">Erythrocyte membrane protein 1</fullName>
    </recommendedName>
</protein>
<dbReference type="FunFam" id="1.20.58.1930:FF:000001">
    <property type="entry name" value="Erythrocyte membrane protein 1, PfEMP1"/>
    <property type="match status" value="1"/>
</dbReference>
<feature type="domain" description="Duffy-antigen binding" evidence="4">
    <location>
        <begin position="123"/>
        <end position="319"/>
    </location>
</feature>
<dbReference type="EMBL" id="GG700837">
    <property type="protein sequence ID" value="KOB63718.1"/>
    <property type="molecule type" value="Genomic_DNA"/>
</dbReference>
<feature type="compositionally biased region" description="Polar residues" evidence="2">
    <location>
        <begin position="1751"/>
        <end position="1760"/>
    </location>
</feature>
<dbReference type="FunFam" id="1.20.58.830:FF:000001">
    <property type="entry name" value="Erythrocyte membrane protein 1, PfEMP1"/>
    <property type="match status" value="1"/>
</dbReference>
<feature type="domain" description="Plasmodium falciparum erythrocyte membrane protein-1 N-terminal segment" evidence="6">
    <location>
        <begin position="22"/>
        <end position="57"/>
    </location>
</feature>
<accession>A0A0L7KK74</accession>
<keyword evidence="1" id="KW-0175">Coiled coil</keyword>
<feature type="compositionally biased region" description="Gly residues" evidence="2">
    <location>
        <begin position="565"/>
        <end position="583"/>
    </location>
</feature>
<evidence type="ECO:0000256" key="1">
    <source>
        <dbReference type="SAM" id="Coils"/>
    </source>
</evidence>
<evidence type="ECO:0000313" key="9">
    <source>
        <dbReference type="EMBL" id="KOB63718.1"/>
    </source>
</evidence>
<dbReference type="InterPro" id="IPR044932">
    <property type="entry name" value="PfEMP1_ATS_sf"/>
</dbReference>
<organism evidence="9 10">
    <name type="scientific">Plasmodium falciparum (isolate HB3)</name>
    <dbReference type="NCBI Taxonomy" id="137071"/>
    <lineage>
        <taxon>Eukaryota</taxon>
        <taxon>Sar</taxon>
        <taxon>Alveolata</taxon>
        <taxon>Apicomplexa</taxon>
        <taxon>Aconoidasida</taxon>
        <taxon>Haemosporida</taxon>
        <taxon>Plasmodiidae</taxon>
        <taxon>Plasmodium</taxon>
        <taxon>Plasmodium (Laverania)</taxon>
    </lineage>
</organism>
<evidence type="ECO:0000256" key="2">
    <source>
        <dbReference type="SAM" id="MobiDB-lite"/>
    </source>
</evidence>
<evidence type="ECO:0000259" key="7">
    <source>
        <dbReference type="Pfam" id="PF18562"/>
    </source>
</evidence>
<evidence type="ECO:0000313" key="10">
    <source>
        <dbReference type="Proteomes" id="UP000054289"/>
    </source>
</evidence>
<dbReference type="OMA" id="SCINNPK"/>
<reference evidence="10" key="2">
    <citation type="submission" date="2006-03" db="EMBL/GenBank/DDBJ databases">
        <title>The genome sequence of the Plasmodium falciparum HB3.</title>
        <authorList>
            <consortium name="The Broad Institute Genome Sequencing Platform"/>
            <person name="Birren B."/>
            <person name="Lander E."/>
            <person name="Galagan J."/>
            <person name="Nusbaum C."/>
            <person name="Devon K."/>
            <person name="Henn M."/>
            <person name="Jaffe D."/>
            <person name="Butler J."/>
            <person name="Alvarez P."/>
            <person name="Gnerre S."/>
            <person name="Grabherr M."/>
            <person name="Kleber M."/>
            <person name="Mauceli E."/>
            <person name="Brockman W."/>
            <person name="MacCallum I.A."/>
            <person name="Rounsley S."/>
            <person name="Young S."/>
            <person name="LaButti K."/>
            <person name="Pushparaj V."/>
            <person name="DeCaprio D."/>
            <person name="Crawford M."/>
            <person name="Koehrsen M."/>
            <person name="Engels R."/>
            <person name="Montgomery P."/>
            <person name="Pearson M."/>
            <person name="Howarth C."/>
            <person name="Larson L."/>
            <person name="Luoma S."/>
            <person name="White J."/>
            <person name="Kodira C."/>
            <person name="Zeng Q."/>
            <person name="Oleary S."/>
            <person name="Yandava C."/>
            <person name="Alvarado L."/>
            <person name="Wirth D."/>
            <person name="Volkman S."/>
            <person name="Hartl D."/>
        </authorList>
    </citation>
    <scope>NUCLEOTIDE SEQUENCE [LARGE SCALE GENOMIC DNA]</scope>
</reference>
<feature type="compositionally biased region" description="Polar residues" evidence="2">
    <location>
        <begin position="1921"/>
        <end position="1937"/>
    </location>
</feature>
<dbReference type="Gene3D" id="1.20.1310.20">
    <property type="entry name" value="Duffy-antigen binding domain"/>
    <property type="match status" value="2"/>
</dbReference>
<feature type="compositionally biased region" description="Low complexity" evidence="2">
    <location>
        <begin position="1906"/>
        <end position="1920"/>
    </location>
</feature>
<dbReference type="OrthoDB" id="378897at2759"/>
<feature type="region of interest" description="Disordered" evidence="2">
    <location>
        <begin position="565"/>
        <end position="588"/>
    </location>
</feature>
<feature type="domain" description="Duffy-antigen binding" evidence="4">
    <location>
        <begin position="948"/>
        <end position="1177"/>
    </location>
</feature>
<feature type="region of interest" description="Disordered" evidence="2">
    <location>
        <begin position="1026"/>
        <end position="1059"/>
    </location>
</feature>
<dbReference type="Gene3D" id="1.20.58.830">
    <property type="match status" value="3"/>
</dbReference>
<feature type="region of interest" description="Disordered" evidence="2">
    <location>
        <begin position="1162"/>
        <end position="1223"/>
    </location>
</feature>
<dbReference type="KEGG" id="pfh:PFHG_04035"/>
<feature type="compositionally biased region" description="Low complexity" evidence="2">
    <location>
        <begin position="981"/>
        <end position="995"/>
    </location>
</feature>
<dbReference type="Gene3D" id="1.10.1900.40">
    <property type="entry name" value="Acidic terminal segments, variant surface antigen of PfEMP1"/>
    <property type="match status" value="2"/>
</dbReference>
<dbReference type="InterPro" id="IPR054595">
    <property type="entry name" value="DBL_C"/>
</dbReference>
<dbReference type="SUPFAM" id="SSF140924">
    <property type="entry name" value="Duffy binding domain-like"/>
    <property type="match status" value="4"/>
</dbReference>
<feature type="region of interest" description="Disordered" evidence="2">
    <location>
        <begin position="1687"/>
        <end position="1781"/>
    </location>
</feature>
<feature type="region of interest" description="Disordered" evidence="2">
    <location>
        <begin position="968"/>
        <end position="996"/>
    </location>
</feature>
<dbReference type="Gene3D" id="1.20.58.1930">
    <property type="match status" value="1"/>
</dbReference>
<feature type="compositionally biased region" description="Basic and acidic residues" evidence="2">
    <location>
        <begin position="1190"/>
        <end position="1209"/>
    </location>
</feature>
<feature type="coiled-coil region" evidence="1">
    <location>
        <begin position="2116"/>
        <end position="2143"/>
    </location>
</feature>
<feature type="domain" description="Duffy-binding-like" evidence="3">
    <location>
        <begin position="651"/>
        <end position="811"/>
    </location>
</feature>
<feature type="region of interest" description="Disordered" evidence="2">
    <location>
        <begin position="2017"/>
        <end position="2037"/>
    </location>
</feature>
<dbReference type="GO" id="GO:0016020">
    <property type="term" value="C:membrane"/>
    <property type="evidence" value="ECO:0007669"/>
    <property type="project" value="InterPro"/>
</dbReference>
<dbReference type="Pfam" id="PF18562">
    <property type="entry name" value="CIDR1_gamma"/>
    <property type="match status" value="1"/>
</dbReference>
<evidence type="ECO:0000259" key="5">
    <source>
        <dbReference type="Pfam" id="PF15445"/>
    </source>
</evidence>
<feature type="domain" description="Plasmodium falciparum erythrocyte membrane protein 1 acidic terminal segment" evidence="5">
    <location>
        <begin position="1788"/>
        <end position="2269"/>
    </location>
</feature>
<dbReference type="Pfam" id="PF05424">
    <property type="entry name" value="Duffy_binding"/>
    <property type="match status" value="2"/>
</dbReference>
<feature type="domain" description="Cysteine-rich interdomain region 1 gamma" evidence="7">
    <location>
        <begin position="1440"/>
        <end position="1490"/>
    </location>
</feature>
<feature type="compositionally biased region" description="Basic and acidic residues" evidence="2">
    <location>
        <begin position="291"/>
        <end position="303"/>
    </location>
</feature>
<evidence type="ECO:0000259" key="4">
    <source>
        <dbReference type="Pfam" id="PF05424"/>
    </source>
</evidence>